<dbReference type="GeneID" id="71986627"/>
<evidence type="ECO:0000313" key="2">
    <source>
        <dbReference type="Proteomes" id="UP000756132"/>
    </source>
</evidence>
<dbReference type="AlphaFoldDB" id="A0A9Q8PAH0"/>
<dbReference type="RefSeq" id="XP_047763240.1">
    <property type="nucleotide sequence ID" value="XM_047905897.1"/>
</dbReference>
<reference evidence="1" key="2">
    <citation type="journal article" date="2022" name="Microb. Genom.">
        <title>A chromosome-scale genome assembly of the tomato pathogen Cladosporium fulvum reveals a compartmentalized genome architecture and the presence of a dispensable chromosome.</title>
        <authorList>
            <person name="Zaccaron A.Z."/>
            <person name="Chen L.H."/>
            <person name="Samaras A."/>
            <person name="Stergiopoulos I."/>
        </authorList>
    </citation>
    <scope>NUCLEOTIDE SEQUENCE</scope>
    <source>
        <strain evidence="1">Race5_Kim</strain>
    </source>
</reference>
<reference evidence="1" key="1">
    <citation type="submission" date="2021-12" db="EMBL/GenBank/DDBJ databases">
        <authorList>
            <person name="Zaccaron A."/>
            <person name="Stergiopoulos I."/>
        </authorList>
    </citation>
    <scope>NUCLEOTIDE SEQUENCE</scope>
    <source>
        <strain evidence="1">Race5_Kim</strain>
    </source>
</reference>
<sequence>MRKDGSLQKDRETVKTIITYLAEYREHKRAKQHESDLQTANAVLGFCCSAIWPGGHSTKRMAATSQGVLIGIMEKYEPTS</sequence>
<keyword evidence="2" id="KW-1185">Reference proteome</keyword>
<proteinExistence type="predicted"/>
<dbReference type="KEGG" id="ffu:CLAFUR5_06749"/>
<protein>
    <submittedName>
        <fullName evidence="1">Uncharacterized protein</fullName>
    </submittedName>
</protein>
<accession>A0A9Q8PAH0</accession>
<organism evidence="1 2">
    <name type="scientific">Passalora fulva</name>
    <name type="common">Tomato leaf mold</name>
    <name type="synonym">Cladosporium fulvum</name>
    <dbReference type="NCBI Taxonomy" id="5499"/>
    <lineage>
        <taxon>Eukaryota</taxon>
        <taxon>Fungi</taxon>
        <taxon>Dikarya</taxon>
        <taxon>Ascomycota</taxon>
        <taxon>Pezizomycotina</taxon>
        <taxon>Dothideomycetes</taxon>
        <taxon>Dothideomycetidae</taxon>
        <taxon>Mycosphaerellales</taxon>
        <taxon>Mycosphaerellaceae</taxon>
        <taxon>Fulvia</taxon>
    </lineage>
</organism>
<evidence type="ECO:0000313" key="1">
    <source>
        <dbReference type="EMBL" id="UJO18874.1"/>
    </source>
</evidence>
<gene>
    <name evidence="1" type="ORF">CLAFUR5_06749</name>
</gene>
<name>A0A9Q8PAH0_PASFU</name>
<dbReference type="Proteomes" id="UP000756132">
    <property type="component" value="Chromosome 6"/>
</dbReference>
<dbReference type="EMBL" id="CP090168">
    <property type="protein sequence ID" value="UJO18874.1"/>
    <property type="molecule type" value="Genomic_DNA"/>
</dbReference>